<protein>
    <submittedName>
        <fullName evidence="5">AMP-binding protein</fullName>
    </submittedName>
</protein>
<dbReference type="InterPro" id="IPR020845">
    <property type="entry name" value="AMP-binding_CS"/>
</dbReference>
<evidence type="ECO:0000256" key="1">
    <source>
        <dbReference type="ARBA" id="ARBA00006432"/>
    </source>
</evidence>
<feature type="domain" description="AMP-dependent synthetase/ligase" evidence="3">
    <location>
        <begin position="25"/>
        <end position="394"/>
    </location>
</feature>
<dbReference type="InterPro" id="IPR000873">
    <property type="entry name" value="AMP-dep_synth/lig_dom"/>
</dbReference>
<sequence length="538" mass="60368">MKKYSYIKGETMPPLLQETIGDNLRNTVANYPNHEALVSPFQNYRASYSELWRQTSQVAKAILASGIKRGDRLAIWAMNRYEWVLLQYAACRIGVILVNINPAYRSSELEYVLNQSGAVMLVSARKFKTSHYEKMVKEILPNTQLKKVIFFDKNWHKFVETGDKISEAELHAAETDLHFNDAINIQYTSGTTGFPKGVTLSHSNILNNGYFIGIRLKYTEQDSVCIPVPFFHCFGMVIGNLACTSHGATMVIPGESFNPESTLQIVEQEKCTSLYGVPTMFIAELQLPNFSQFNLSSLRTGVMAGSPCPIEIMKQVQQKMNMKDVTVCYGMTETSPVSCQTEIGVALEKQISTVGTIHEHLEIKIVNPNTGDMLPIGTAGELCTKGYSVMLGYWQNAEASVKVIDADGYMHSGDEATMDEEGYIKITGRIKDIIIRGGENISPLEVEQYLYTHEDVQDVQVIGVPDEKMGEAVMAWVKLKKESRADSQKLQAFCKGKIAQYKIPQYWKFVEAFPMTVSGKVRKVEMREISVKELGLKK</sequence>
<dbReference type="Pfam" id="PF00501">
    <property type="entry name" value="AMP-binding"/>
    <property type="match status" value="1"/>
</dbReference>
<accession>A0A845PWJ8</accession>
<dbReference type="Proteomes" id="UP000553459">
    <property type="component" value="Unassembled WGS sequence"/>
</dbReference>
<dbReference type="GO" id="GO:0031956">
    <property type="term" value="F:medium-chain fatty acid-CoA ligase activity"/>
    <property type="evidence" value="ECO:0007669"/>
    <property type="project" value="TreeGrafter"/>
</dbReference>
<feature type="domain" description="AMP-binding enzyme C-terminal" evidence="4">
    <location>
        <begin position="445"/>
        <end position="520"/>
    </location>
</feature>
<dbReference type="Gene3D" id="3.40.50.980">
    <property type="match status" value="2"/>
</dbReference>
<dbReference type="PANTHER" id="PTHR43201:SF5">
    <property type="entry name" value="MEDIUM-CHAIN ACYL-COA LIGASE ACSF2, MITOCHONDRIAL"/>
    <property type="match status" value="1"/>
</dbReference>
<comment type="similarity">
    <text evidence="1">Belongs to the ATP-dependent AMP-binding enzyme family.</text>
</comment>
<dbReference type="FunFam" id="3.30.300.30:FF:000008">
    <property type="entry name" value="2,3-dihydroxybenzoate-AMP ligase"/>
    <property type="match status" value="1"/>
</dbReference>
<dbReference type="SUPFAM" id="SSF56801">
    <property type="entry name" value="Acetyl-CoA synthetase-like"/>
    <property type="match status" value="1"/>
</dbReference>
<keyword evidence="2" id="KW-0436">Ligase</keyword>
<dbReference type="InterPro" id="IPR045851">
    <property type="entry name" value="AMP-bd_C_sf"/>
</dbReference>
<comment type="caution">
    <text evidence="5">The sequence shown here is derived from an EMBL/GenBank/DDBJ whole genome shotgun (WGS) entry which is preliminary data.</text>
</comment>
<dbReference type="PANTHER" id="PTHR43201">
    <property type="entry name" value="ACYL-COA SYNTHETASE"/>
    <property type="match status" value="1"/>
</dbReference>
<dbReference type="FunFam" id="3.40.50.12780:FF:000003">
    <property type="entry name" value="Long-chain-fatty-acid--CoA ligase FadD"/>
    <property type="match status" value="1"/>
</dbReference>
<evidence type="ECO:0000256" key="2">
    <source>
        <dbReference type="ARBA" id="ARBA00022598"/>
    </source>
</evidence>
<dbReference type="CDD" id="cd05917">
    <property type="entry name" value="FACL_like_2"/>
    <property type="match status" value="1"/>
</dbReference>
<dbReference type="Pfam" id="PF13193">
    <property type="entry name" value="AMP-binding_C"/>
    <property type="match status" value="1"/>
</dbReference>
<dbReference type="Gene3D" id="2.30.38.10">
    <property type="entry name" value="Luciferase, Domain 3"/>
    <property type="match status" value="1"/>
</dbReference>
<proteinExistence type="inferred from homology"/>
<reference evidence="5 6" key="1">
    <citation type="submission" date="2019-11" db="EMBL/GenBank/DDBJ databases">
        <title>Characterization of Elizabethkingia argenteiflava sp. nov., isolated from inner surface of Soybean Pods.</title>
        <authorList>
            <person name="Mo S."/>
        </authorList>
    </citation>
    <scope>NUCLEOTIDE SEQUENCE [LARGE SCALE GENOMIC DNA]</scope>
    <source>
        <strain evidence="5 6">YB22</strain>
    </source>
</reference>
<name>A0A845PWJ8_9FLAO</name>
<gene>
    <name evidence="5" type="ORF">GNY06_09280</name>
</gene>
<dbReference type="AlphaFoldDB" id="A0A845PWJ8"/>
<dbReference type="RefSeq" id="WP_166519841.1">
    <property type="nucleotide sequence ID" value="NZ_JAAABJ010000556.1"/>
</dbReference>
<dbReference type="PROSITE" id="PS00455">
    <property type="entry name" value="AMP_BINDING"/>
    <property type="match status" value="1"/>
</dbReference>
<organism evidence="5 6">
    <name type="scientific">Elizabethkingia argenteiflava</name>
    <dbReference type="NCBI Taxonomy" id="2681556"/>
    <lineage>
        <taxon>Bacteria</taxon>
        <taxon>Pseudomonadati</taxon>
        <taxon>Bacteroidota</taxon>
        <taxon>Flavobacteriia</taxon>
        <taxon>Flavobacteriales</taxon>
        <taxon>Weeksellaceae</taxon>
        <taxon>Elizabethkingia</taxon>
    </lineage>
</organism>
<dbReference type="Gene3D" id="3.30.300.30">
    <property type="match status" value="1"/>
</dbReference>
<evidence type="ECO:0000259" key="3">
    <source>
        <dbReference type="Pfam" id="PF00501"/>
    </source>
</evidence>
<keyword evidence="6" id="KW-1185">Reference proteome</keyword>
<dbReference type="InterPro" id="IPR025110">
    <property type="entry name" value="AMP-bd_C"/>
</dbReference>
<dbReference type="EMBL" id="JAAABJ010000556">
    <property type="protein sequence ID" value="NAW51563.1"/>
    <property type="molecule type" value="Genomic_DNA"/>
</dbReference>
<dbReference type="GO" id="GO:0006631">
    <property type="term" value="P:fatty acid metabolic process"/>
    <property type="evidence" value="ECO:0007669"/>
    <property type="project" value="TreeGrafter"/>
</dbReference>
<evidence type="ECO:0000313" key="6">
    <source>
        <dbReference type="Proteomes" id="UP000553459"/>
    </source>
</evidence>
<evidence type="ECO:0000259" key="4">
    <source>
        <dbReference type="Pfam" id="PF13193"/>
    </source>
</evidence>
<evidence type="ECO:0000313" key="5">
    <source>
        <dbReference type="EMBL" id="NAW51563.1"/>
    </source>
</evidence>